<dbReference type="Proteomes" id="UP000652198">
    <property type="component" value="Unassembled WGS sequence"/>
</dbReference>
<dbReference type="InterPro" id="IPR010921">
    <property type="entry name" value="Trp_repressor/repl_initiator"/>
</dbReference>
<proteinExistence type="predicted"/>
<organism evidence="1 2">
    <name type="scientific">Paraburkholderia solitsugae</name>
    <dbReference type="NCBI Taxonomy" id="2675748"/>
    <lineage>
        <taxon>Bacteria</taxon>
        <taxon>Pseudomonadati</taxon>
        <taxon>Pseudomonadota</taxon>
        <taxon>Betaproteobacteria</taxon>
        <taxon>Burkholderiales</taxon>
        <taxon>Burkholderiaceae</taxon>
        <taxon>Paraburkholderia</taxon>
    </lineage>
</organism>
<keyword evidence="2" id="KW-1185">Reference proteome</keyword>
<dbReference type="Gene3D" id="1.10.10.10">
    <property type="entry name" value="Winged helix-like DNA-binding domain superfamily/Winged helix DNA-binding domain"/>
    <property type="match status" value="1"/>
</dbReference>
<dbReference type="InterPro" id="IPR002514">
    <property type="entry name" value="Transposase_8"/>
</dbReference>
<gene>
    <name evidence="1" type="ORF">GNZ12_38995</name>
</gene>
<reference evidence="1 2" key="1">
    <citation type="submission" date="2019-11" db="EMBL/GenBank/DDBJ databases">
        <title>Metabolism of dissolved organic matter in forest soils.</title>
        <authorList>
            <person name="Cyle K.T."/>
            <person name="Wilhelm R.C."/>
            <person name="Martinez C.E."/>
        </authorList>
    </citation>
    <scope>NUCLEOTIDE SEQUENCE [LARGE SCALE GENOMIC DNA]</scope>
    <source>
        <strain evidence="1 2">1N</strain>
    </source>
</reference>
<dbReference type="NCBIfam" id="NF047595">
    <property type="entry name" value="IS66_ISRel24_TnpA"/>
    <property type="match status" value="1"/>
</dbReference>
<sequence>MTVLGASYPLKIGGRVNTIEEEVPLGRRRRRRYSVEFKAQVVAACQGPGVSLAAIALRHKLNANLLRRWVEQAEGNECFIIARSELSVPSAATPAFVPLPLETEDVRPAEIRVEVCRADQSITISWPTSEAAQCAAWLREWLA</sequence>
<dbReference type="SUPFAM" id="SSF48295">
    <property type="entry name" value="TrpR-like"/>
    <property type="match status" value="1"/>
</dbReference>
<name>A0ABX2C4M6_9BURK</name>
<evidence type="ECO:0000313" key="1">
    <source>
        <dbReference type="EMBL" id="NPT47178.1"/>
    </source>
</evidence>
<dbReference type="EMBL" id="WOEY01000158">
    <property type="protein sequence ID" value="NPT47178.1"/>
    <property type="molecule type" value="Genomic_DNA"/>
</dbReference>
<dbReference type="InterPro" id="IPR036388">
    <property type="entry name" value="WH-like_DNA-bd_sf"/>
</dbReference>
<accession>A0ABX2C4M6</accession>
<dbReference type="Pfam" id="PF01527">
    <property type="entry name" value="HTH_Tnp_1"/>
    <property type="match status" value="1"/>
</dbReference>
<evidence type="ECO:0000313" key="2">
    <source>
        <dbReference type="Proteomes" id="UP000652198"/>
    </source>
</evidence>
<protein>
    <submittedName>
        <fullName evidence="1">Transposase</fullName>
    </submittedName>
</protein>
<comment type="caution">
    <text evidence="1">The sequence shown here is derived from an EMBL/GenBank/DDBJ whole genome shotgun (WGS) entry which is preliminary data.</text>
</comment>